<dbReference type="PANTHER" id="PTHR47977">
    <property type="entry name" value="RAS-RELATED PROTEIN RAB"/>
    <property type="match status" value="1"/>
</dbReference>
<keyword evidence="2" id="KW-0342">GTP-binding</keyword>
<dbReference type="NCBIfam" id="TIGR00231">
    <property type="entry name" value="small_GTP"/>
    <property type="match status" value="1"/>
</dbReference>
<evidence type="ECO:0008006" key="4">
    <source>
        <dbReference type="Google" id="ProtNLM"/>
    </source>
</evidence>
<dbReference type="PRINTS" id="PR00449">
    <property type="entry name" value="RASTRNSFRMNG"/>
</dbReference>
<dbReference type="SUPFAM" id="SSF52540">
    <property type="entry name" value="P-loop containing nucleoside triphosphate hydrolases"/>
    <property type="match status" value="1"/>
</dbReference>
<name>X1J241_9ZZZZ</name>
<dbReference type="SMART" id="SM00174">
    <property type="entry name" value="RHO"/>
    <property type="match status" value="1"/>
</dbReference>
<gene>
    <name evidence="3" type="ORF">S03H2_45616</name>
</gene>
<dbReference type="SMART" id="SM00173">
    <property type="entry name" value="RAS"/>
    <property type="match status" value="1"/>
</dbReference>
<dbReference type="GO" id="GO:0005525">
    <property type="term" value="F:GTP binding"/>
    <property type="evidence" value="ECO:0007669"/>
    <property type="project" value="UniProtKB-KW"/>
</dbReference>
<dbReference type="PROSITE" id="PS51421">
    <property type="entry name" value="RAS"/>
    <property type="match status" value="1"/>
</dbReference>
<feature type="non-terminal residue" evidence="3">
    <location>
        <position position="1"/>
    </location>
</feature>
<dbReference type="PROSITE" id="PS51419">
    <property type="entry name" value="RAB"/>
    <property type="match status" value="1"/>
</dbReference>
<dbReference type="EMBL" id="BARU01028594">
    <property type="protein sequence ID" value="GAH72424.1"/>
    <property type="molecule type" value="Genomic_DNA"/>
</dbReference>
<evidence type="ECO:0000256" key="2">
    <source>
        <dbReference type="ARBA" id="ARBA00023134"/>
    </source>
</evidence>
<protein>
    <recommendedName>
        <fullName evidence="4">GTP-binding protein</fullName>
    </recommendedName>
</protein>
<dbReference type="InterPro" id="IPR005225">
    <property type="entry name" value="Small_GTP-bd"/>
</dbReference>
<sequence>KSSIGTMLYSKLVEYKEDLIKLQIWDFAGEKRFRFLLPGYIEGAKGVFLMYDITSSISFLHLQEWLDVVRQQEGHIPMMLIGSKLDLKKYRSISTEEGLKAEKQFGLFSFIELSSKSGENVEIAIEHMTKILLADTNKKEMIHL</sequence>
<evidence type="ECO:0000313" key="3">
    <source>
        <dbReference type="EMBL" id="GAH72424.1"/>
    </source>
</evidence>
<dbReference type="CDD" id="cd00154">
    <property type="entry name" value="Rab"/>
    <property type="match status" value="1"/>
</dbReference>
<organism evidence="3">
    <name type="scientific">marine sediment metagenome</name>
    <dbReference type="NCBI Taxonomy" id="412755"/>
    <lineage>
        <taxon>unclassified sequences</taxon>
        <taxon>metagenomes</taxon>
        <taxon>ecological metagenomes</taxon>
    </lineage>
</organism>
<dbReference type="GO" id="GO:0003924">
    <property type="term" value="F:GTPase activity"/>
    <property type="evidence" value="ECO:0007669"/>
    <property type="project" value="InterPro"/>
</dbReference>
<proteinExistence type="predicted"/>
<comment type="caution">
    <text evidence="3">The sequence shown here is derived from an EMBL/GenBank/DDBJ whole genome shotgun (WGS) entry which is preliminary data.</text>
</comment>
<dbReference type="AlphaFoldDB" id="X1J241"/>
<dbReference type="SMART" id="SM00175">
    <property type="entry name" value="RAB"/>
    <property type="match status" value="1"/>
</dbReference>
<dbReference type="InterPro" id="IPR001806">
    <property type="entry name" value="Small_GTPase"/>
</dbReference>
<dbReference type="InterPro" id="IPR050227">
    <property type="entry name" value="Rab"/>
</dbReference>
<dbReference type="Pfam" id="PF00071">
    <property type="entry name" value="Ras"/>
    <property type="match status" value="1"/>
</dbReference>
<reference evidence="3" key="1">
    <citation type="journal article" date="2014" name="Front. Microbiol.">
        <title>High frequency of phylogenetically diverse reductive dehalogenase-homologous genes in deep subseafloor sedimentary metagenomes.</title>
        <authorList>
            <person name="Kawai M."/>
            <person name="Futagami T."/>
            <person name="Toyoda A."/>
            <person name="Takaki Y."/>
            <person name="Nishi S."/>
            <person name="Hori S."/>
            <person name="Arai W."/>
            <person name="Tsubouchi T."/>
            <person name="Morono Y."/>
            <person name="Uchiyama I."/>
            <person name="Ito T."/>
            <person name="Fujiyama A."/>
            <person name="Inagaki F."/>
            <person name="Takami H."/>
        </authorList>
    </citation>
    <scope>NUCLEOTIDE SEQUENCE</scope>
    <source>
        <strain evidence="3">Expedition CK06-06</strain>
    </source>
</reference>
<keyword evidence="1" id="KW-0547">Nucleotide-binding</keyword>
<dbReference type="Gene3D" id="3.40.50.300">
    <property type="entry name" value="P-loop containing nucleotide triphosphate hydrolases"/>
    <property type="match status" value="1"/>
</dbReference>
<dbReference type="InterPro" id="IPR027417">
    <property type="entry name" value="P-loop_NTPase"/>
</dbReference>
<accession>X1J241</accession>
<evidence type="ECO:0000256" key="1">
    <source>
        <dbReference type="ARBA" id="ARBA00022741"/>
    </source>
</evidence>